<dbReference type="PANTHER" id="PTHR30250">
    <property type="entry name" value="PST FAMILY PREDICTED COLANIC ACID TRANSPORTER"/>
    <property type="match status" value="1"/>
</dbReference>
<comment type="similarity">
    <text evidence="2">Belongs to the polysaccharide synthase family.</text>
</comment>
<evidence type="ECO:0000256" key="6">
    <source>
        <dbReference type="ARBA" id="ARBA00023136"/>
    </source>
</evidence>
<feature type="transmembrane region" description="Helical" evidence="7">
    <location>
        <begin position="290"/>
        <end position="312"/>
    </location>
</feature>
<accession>A0ABV2P303</accession>
<name>A0ABV2P303_9MICC</name>
<dbReference type="EMBL" id="JBEPSN010000001">
    <property type="protein sequence ID" value="MET4538947.1"/>
    <property type="molecule type" value="Genomic_DNA"/>
</dbReference>
<dbReference type="Proteomes" id="UP001549307">
    <property type="component" value="Unassembled WGS sequence"/>
</dbReference>
<feature type="transmembrane region" description="Helical" evidence="7">
    <location>
        <begin position="251"/>
        <end position="270"/>
    </location>
</feature>
<evidence type="ECO:0000313" key="9">
    <source>
        <dbReference type="Proteomes" id="UP001549307"/>
    </source>
</evidence>
<gene>
    <name evidence="8" type="ORF">ABIE37_000702</name>
</gene>
<feature type="transmembrane region" description="Helical" evidence="7">
    <location>
        <begin position="360"/>
        <end position="383"/>
    </location>
</feature>
<keyword evidence="6 7" id="KW-0472">Membrane</keyword>
<keyword evidence="4 7" id="KW-0812">Transmembrane</keyword>
<evidence type="ECO:0000256" key="2">
    <source>
        <dbReference type="ARBA" id="ARBA00007430"/>
    </source>
</evidence>
<evidence type="ECO:0000256" key="7">
    <source>
        <dbReference type="SAM" id="Phobius"/>
    </source>
</evidence>
<feature type="transmembrane region" description="Helical" evidence="7">
    <location>
        <begin position="122"/>
        <end position="141"/>
    </location>
</feature>
<evidence type="ECO:0000256" key="5">
    <source>
        <dbReference type="ARBA" id="ARBA00022989"/>
    </source>
</evidence>
<sequence length="498" mass="51428">MTTVSGQDRTLGNRAASATLWGGVNMALGRIVQFATTIIVARMIAPEHFGALAVAIVVQTIATNMAELGATAALARGTGDPDKIAPTVFSIALVTSGVMTAAAIALAPALAAAFDDPAATPVIQVLSLTILLQGAGALPSTMVWREFLQKPRVVVDLCSLVTVLVLVVPMALDGWGAMALAWSRVGGQLVALAGYWIITPQRYAPGFDRTVAAEILRLGMPLALANLVVFVTLNVDYLLIGRMLDPTALGLYLLAFNLAGLPSSVITAVIRATAVPTFGRLFAEGTLGAVAGRFVAGISYCAFPISAMVIALSHPLIVVAYGDAWAPAGIALATLGVFGATRILVEVFADLCVGAGRTVWLFWLQVAWLVSLTPALIVGIQWWGIAGAGIAHAAVACLVVIPLYVVALKSVLAVGAWELVRGSLVPLAAAIIAGSTAWLASVSVTEPLMALLLGGFLGGAVYVALTYRRGRLLVQTVRGLLRERTSLPAGGHTGAGES</sequence>
<feature type="transmembrane region" description="Helical" evidence="7">
    <location>
        <begin position="447"/>
        <end position="465"/>
    </location>
</feature>
<feature type="transmembrane region" description="Helical" evidence="7">
    <location>
        <begin position="389"/>
        <end position="407"/>
    </location>
</feature>
<comment type="caution">
    <text evidence="8">The sequence shown here is derived from an EMBL/GenBank/DDBJ whole genome shotgun (WGS) entry which is preliminary data.</text>
</comment>
<feature type="transmembrane region" description="Helical" evidence="7">
    <location>
        <begin position="419"/>
        <end position="441"/>
    </location>
</feature>
<dbReference type="PANTHER" id="PTHR30250:SF10">
    <property type="entry name" value="LIPOPOLYSACCHARIDE BIOSYNTHESIS PROTEIN WZXC"/>
    <property type="match status" value="1"/>
</dbReference>
<feature type="transmembrane region" description="Helical" evidence="7">
    <location>
        <begin position="218"/>
        <end position="239"/>
    </location>
</feature>
<dbReference type="InterPro" id="IPR050833">
    <property type="entry name" value="Poly_Biosynth_Transport"/>
</dbReference>
<feature type="transmembrane region" description="Helical" evidence="7">
    <location>
        <begin position="153"/>
        <end position="172"/>
    </location>
</feature>
<reference evidence="8 9" key="1">
    <citation type="submission" date="2024-06" db="EMBL/GenBank/DDBJ databases">
        <title>Sorghum-associated microbial communities from plants grown in Nebraska, USA.</title>
        <authorList>
            <person name="Schachtman D."/>
        </authorList>
    </citation>
    <scope>NUCLEOTIDE SEQUENCE [LARGE SCALE GENOMIC DNA]</scope>
    <source>
        <strain evidence="8 9">3552</strain>
    </source>
</reference>
<feature type="transmembrane region" description="Helical" evidence="7">
    <location>
        <begin position="20"/>
        <end position="45"/>
    </location>
</feature>
<dbReference type="GeneID" id="92751667"/>
<evidence type="ECO:0000313" key="8">
    <source>
        <dbReference type="EMBL" id="MET4538947.1"/>
    </source>
</evidence>
<keyword evidence="3" id="KW-1003">Cell membrane</keyword>
<evidence type="ECO:0000256" key="3">
    <source>
        <dbReference type="ARBA" id="ARBA00022475"/>
    </source>
</evidence>
<feature type="transmembrane region" description="Helical" evidence="7">
    <location>
        <begin position="324"/>
        <end position="348"/>
    </location>
</feature>
<organism evidence="8 9">
    <name type="scientific">Arthrobacter bambusae</name>
    <dbReference type="NCBI Taxonomy" id="1338426"/>
    <lineage>
        <taxon>Bacteria</taxon>
        <taxon>Bacillati</taxon>
        <taxon>Actinomycetota</taxon>
        <taxon>Actinomycetes</taxon>
        <taxon>Micrococcales</taxon>
        <taxon>Micrococcaceae</taxon>
        <taxon>Arthrobacter</taxon>
    </lineage>
</organism>
<dbReference type="Pfam" id="PF13440">
    <property type="entry name" value="Polysacc_synt_3"/>
    <property type="match status" value="1"/>
</dbReference>
<feature type="transmembrane region" description="Helical" evidence="7">
    <location>
        <begin position="178"/>
        <end position="198"/>
    </location>
</feature>
<feature type="transmembrane region" description="Helical" evidence="7">
    <location>
        <begin position="51"/>
        <end position="75"/>
    </location>
</feature>
<evidence type="ECO:0000256" key="1">
    <source>
        <dbReference type="ARBA" id="ARBA00004651"/>
    </source>
</evidence>
<proteinExistence type="inferred from homology"/>
<keyword evidence="5 7" id="KW-1133">Transmembrane helix</keyword>
<keyword evidence="9" id="KW-1185">Reference proteome</keyword>
<evidence type="ECO:0000256" key="4">
    <source>
        <dbReference type="ARBA" id="ARBA00022692"/>
    </source>
</evidence>
<protein>
    <submittedName>
        <fullName evidence="8">Lipopolysaccharide exporter</fullName>
    </submittedName>
</protein>
<comment type="subcellular location">
    <subcellularLocation>
        <location evidence="1">Cell membrane</location>
        <topology evidence="1">Multi-pass membrane protein</topology>
    </subcellularLocation>
</comment>
<dbReference type="RefSeq" id="WP_354226751.1">
    <property type="nucleotide sequence ID" value="NZ_JBEPSN010000001.1"/>
</dbReference>
<feature type="transmembrane region" description="Helical" evidence="7">
    <location>
        <begin position="87"/>
        <end position="110"/>
    </location>
</feature>